<keyword evidence="1" id="KW-1133">Transmembrane helix</keyword>
<proteinExistence type="predicted"/>
<sequence length="171" mass="17764">MRALLLYARSRQIPASVVAAALCCLLVHLVAPVADARWSALAITTAVSAFAVGLTGQDADLDATSAWPWPAYRMAHVVAIVAVATALVSSIAPLSFVLRGCVGLVGLAALGAALFGGYLAWTLPFAWFTVTFFADSWLLAPTGSVEAVWSAVAFGVIGTTAYALIRSPLKQ</sequence>
<reference evidence="3" key="1">
    <citation type="submission" date="2016-10" db="EMBL/GenBank/DDBJ databases">
        <authorList>
            <person name="Varghese N."/>
            <person name="Submissions S."/>
        </authorList>
    </citation>
    <scope>NUCLEOTIDE SEQUENCE [LARGE SCALE GENOMIC DNA]</scope>
    <source>
        <strain evidence="3">DSM 44232</strain>
    </source>
</reference>
<name>A0A1I6DFI1_9PSEU</name>
<feature type="transmembrane region" description="Helical" evidence="1">
    <location>
        <begin position="12"/>
        <end position="31"/>
    </location>
</feature>
<dbReference type="Proteomes" id="UP000198583">
    <property type="component" value="Unassembled WGS sequence"/>
</dbReference>
<dbReference type="RefSeq" id="WP_093589044.1">
    <property type="nucleotide sequence ID" value="NZ_FOYL01000002.1"/>
</dbReference>
<feature type="transmembrane region" description="Helical" evidence="1">
    <location>
        <begin position="76"/>
        <end position="97"/>
    </location>
</feature>
<protein>
    <submittedName>
        <fullName evidence="2">Uncharacterized protein</fullName>
    </submittedName>
</protein>
<feature type="transmembrane region" description="Helical" evidence="1">
    <location>
        <begin position="104"/>
        <end position="127"/>
    </location>
</feature>
<evidence type="ECO:0000313" key="2">
    <source>
        <dbReference type="EMBL" id="SFR04121.1"/>
    </source>
</evidence>
<keyword evidence="1" id="KW-0472">Membrane</keyword>
<organism evidence="2 3">
    <name type="scientific">Lentzea waywayandensis</name>
    <dbReference type="NCBI Taxonomy" id="84724"/>
    <lineage>
        <taxon>Bacteria</taxon>
        <taxon>Bacillati</taxon>
        <taxon>Actinomycetota</taxon>
        <taxon>Actinomycetes</taxon>
        <taxon>Pseudonocardiales</taxon>
        <taxon>Pseudonocardiaceae</taxon>
        <taxon>Lentzea</taxon>
    </lineage>
</organism>
<dbReference type="STRING" id="84724.SAMN04488564_102457"/>
<dbReference type="OrthoDB" id="3428801at2"/>
<feature type="transmembrane region" description="Helical" evidence="1">
    <location>
        <begin position="147"/>
        <end position="165"/>
    </location>
</feature>
<evidence type="ECO:0000256" key="1">
    <source>
        <dbReference type="SAM" id="Phobius"/>
    </source>
</evidence>
<evidence type="ECO:0000313" key="3">
    <source>
        <dbReference type="Proteomes" id="UP000198583"/>
    </source>
</evidence>
<gene>
    <name evidence="2" type="ORF">SAMN04488564_102457</name>
</gene>
<keyword evidence="1" id="KW-0812">Transmembrane</keyword>
<dbReference type="EMBL" id="FOYL01000002">
    <property type="protein sequence ID" value="SFR04121.1"/>
    <property type="molecule type" value="Genomic_DNA"/>
</dbReference>
<keyword evidence="3" id="KW-1185">Reference proteome</keyword>
<accession>A0A1I6DFI1</accession>
<dbReference type="AlphaFoldDB" id="A0A1I6DFI1"/>